<evidence type="ECO:0000313" key="2">
    <source>
        <dbReference type="Proteomes" id="UP000000768"/>
    </source>
</evidence>
<name>A0A1Z5S4Z5_SORBI</name>
<accession>A0A1Z5S4Z5</accession>
<sequence>MDDVHEISLSILSTHQIPITKQQKGLRKYHFLFRSSDQIINQSSRNIDCPNTCQLLTALASPQILKP</sequence>
<dbReference type="InParanoid" id="A0A1Z5S4Z5"/>
<keyword evidence="2" id="KW-1185">Reference proteome</keyword>
<protein>
    <submittedName>
        <fullName evidence="1">Uncharacterized protein</fullName>
    </submittedName>
</protein>
<evidence type="ECO:0000313" key="1">
    <source>
        <dbReference type="EMBL" id="OQU91013.1"/>
    </source>
</evidence>
<proteinExistence type="predicted"/>
<gene>
    <name evidence="1" type="ORF">SORBI_3001G094550</name>
</gene>
<reference evidence="2" key="2">
    <citation type="journal article" date="2018" name="Plant J.">
        <title>The Sorghum bicolor reference genome: improved assembly, gene annotations, a transcriptome atlas, and signatures of genome organization.</title>
        <authorList>
            <person name="McCormick R.F."/>
            <person name="Truong S.K."/>
            <person name="Sreedasyam A."/>
            <person name="Jenkins J."/>
            <person name="Shu S."/>
            <person name="Sims D."/>
            <person name="Kennedy M."/>
            <person name="Amirebrahimi M."/>
            <person name="Weers B.D."/>
            <person name="McKinley B."/>
            <person name="Mattison A."/>
            <person name="Morishige D.T."/>
            <person name="Grimwood J."/>
            <person name="Schmutz J."/>
            <person name="Mullet J.E."/>
        </authorList>
    </citation>
    <scope>NUCLEOTIDE SEQUENCE [LARGE SCALE GENOMIC DNA]</scope>
    <source>
        <strain evidence="2">cv. BTx623</strain>
    </source>
</reference>
<organism evidence="1 2">
    <name type="scientific">Sorghum bicolor</name>
    <name type="common">Sorghum</name>
    <name type="synonym">Sorghum vulgare</name>
    <dbReference type="NCBI Taxonomy" id="4558"/>
    <lineage>
        <taxon>Eukaryota</taxon>
        <taxon>Viridiplantae</taxon>
        <taxon>Streptophyta</taxon>
        <taxon>Embryophyta</taxon>
        <taxon>Tracheophyta</taxon>
        <taxon>Spermatophyta</taxon>
        <taxon>Magnoliopsida</taxon>
        <taxon>Liliopsida</taxon>
        <taxon>Poales</taxon>
        <taxon>Poaceae</taxon>
        <taxon>PACMAD clade</taxon>
        <taxon>Panicoideae</taxon>
        <taxon>Andropogonodae</taxon>
        <taxon>Andropogoneae</taxon>
        <taxon>Sorghinae</taxon>
        <taxon>Sorghum</taxon>
    </lineage>
</organism>
<dbReference type="AlphaFoldDB" id="A0A1Z5S4Z5"/>
<dbReference type="Gramene" id="OQU91013">
    <property type="protein sequence ID" value="OQU91013"/>
    <property type="gene ID" value="SORBI_3001G094550"/>
</dbReference>
<dbReference type="Proteomes" id="UP000000768">
    <property type="component" value="Chromosome 1"/>
</dbReference>
<reference evidence="1 2" key="1">
    <citation type="journal article" date="2009" name="Nature">
        <title>The Sorghum bicolor genome and the diversification of grasses.</title>
        <authorList>
            <person name="Paterson A.H."/>
            <person name="Bowers J.E."/>
            <person name="Bruggmann R."/>
            <person name="Dubchak I."/>
            <person name="Grimwood J."/>
            <person name="Gundlach H."/>
            <person name="Haberer G."/>
            <person name="Hellsten U."/>
            <person name="Mitros T."/>
            <person name="Poliakov A."/>
            <person name="Schmutz J."/>
            <person name="Spannagl M."/>
            <person name="Tang H."/>
            <person name="Wang X."/>
            <person name="Wicker T."/>
            <person name="Bharti A.K."/>
            <person name="Chapman J."/>
            <person name="Feltus F.A."/>
            <person name="Gowik U."/>
            <person name="Grigoriev I.V."/>
            <person name="Lyons E."/>
            <person name="Maher C.A."/>
            <person name="Martis M."/>
            <person name="Narechania A."/>
            <person name="Otillar R.P."/>
            <person name="Penning B.W."/>
            <person name="Salamov A.A."/>
            <person name="Wang Y."/>
            <person name="Zhang L."/>
            <person name="Carpita N.C."/>
            <person name="Freeling M."/>
            <person name="Gingle A.R."/>
            <person name="Hash C.T."/>
            <person name="Keller B."/>
            <person name="Klein P."/>
            <person name="Kresovich S."/>
            <person name="McCann M.C."/>
            <person name="Ming R."/>
            <person name="Peterson D.G."/>
            <person name="Mehboob-ur-Rahman"/>
            <person name="Ware D."/>
            <person name="Westhoff P."/>
            <person name="Mayer K.F."/>
            <person name="Messing J."/>
            <person name="Rokhsar D.S."/>
        </authorList>
    </citation>
    <scope>NUCLEOTIDE SEQUENCE [LARGE SCALE GENOMIC DNA]</scope>
    <source>
        <strain evidence="2">cv. BTx623</strain>
    </source>
</reference>
<dbReference type="EMBL" id="CM000760">
    <property type="protein sequence ID" value="OQU91013.1"/>
    <property type="molecule type" value="Genomic_DNA"/>
</dbReference>